<evidence type="ECO:0000256" key="1">
    <source>
        <dbReference type="SAM" id="MobiDB-lite"/>
    </source>
</evidence>
<name>A0A834TNK9_9FABA</name>
<dbReference type="EMBL" id="JAAIUW010000006">
    <property type="protein sequence ID" value="KAF7825045.1"/>
    <property type="molecule type" value="Genomic_DNA"/>
</dbReference>
<keyword evidence="3" id="KW-1185">Reference proteome</keyword>
<comment type="caution">
    <text evidence="2">The sequence shown here is derived from an EMBL/GenBank/DDBJ whole genome shotgun (WGS) entry which is preliminary data.</text>
</comment>
<evidence type="ECO:0000313" key="2">
    <source>
        <dbReference type="EMBL" id="KAF7825045.1"/>
    </source>
</evidence>
<evidence type="ECO:0000313" key="3">
    <source>
        <dbReference type="Proteomes" id="UP000634136"/>
    </source>
</evidence>
<sequence length="239" mass="25637">MEDLGRSEFKFIFKAMVSSALASKTTPHAMLSPAAKPLPFSPTTSLRWNSSSSTPSPSSSPGAVAIEEPKTPQNRGGSFLLAQRGKAASDRWDGNELESVYDLEPSHALSLSQTHFRVTRHLSHIVHAASVATELCFVHSTVSHSYRRTTSQEPVKVEEGTLSTFFTKSSTPTPDILALEKLVAAELTIFPCNPNTLEGQAPVPQPRTRPGCSGPNTFPTASFGSAYIFDGTPNDATCS</sequence>
<gene>
    <name evidence="2" type="ORF">G2W53_016209</name>
</gene>
<proteinExistence type="predicted"/>
<feature type="region of interest" description="Disordered" evidence="1">
    <location>
        <begin position="196"/>
        <end position="216"/>
    </location>
</feature>
<dbReference type="AlphaFoldDB" id="A0A834TNK9"/>
<feature type="compositionally biased region" description="Low complexity" evidence="1">
    <location>
        <begin position="42"/>
        <end position="61"/>
    </location>
</feature>
<accession>A0A834TNK9</accession>
<reference evidence="2" key="1">
    <citation type="submission" date="2020-09" db="EMBL/GenBank/DDBJ databases">
        <title>Genome-Enabled Discovery of Anthraquinone Biosynthesis in Senna tora.</title>
        <authorList>
            <person name="Kang S.-H."/>
            <person name="Pandey R.P."/>
            <person name="Lee C.-M."/>
            <person name="Sim J.-S."/>
            <person name="Jeong J.-T."/>
            <person name="Choi B.-S."/>
            <person name="Jung M."/>
            <person name="Ginzburg D."/>
            <person name="Zhao K."/>
            <person name="Won S.Y."/>
            <person name="Oh T.-J."/>
            <person name="Yu Y."/>
            <person name="Kim N.-H."/>
            <person name="Lee O.R."/>
            <person name="Lee T.-H."/>
            <person name="Bashyal P."/>
            <person name="Kim T.-S."/>
            <person name="Lee W.-H."/>
            <person name="Kawkins C."/>
            <person name="Kim C.-K."/>
            <person name="Kim J.S."/>
            <person name="Ahn B.O."/>
            <person name="Rhee S.Y."/>
            <person name="Sohng J.K."/>
        </authorList>
    </citation>
    <scope>NUCLEOTIDE SEQUENCE</scope>
    <source>
        <tissue evidence="2">Leaf</tissue>
    </source>
</reference>
<feature type="region of interest" description="Disordered" evidence="1">
    <location>
        <begin position="42"/>
        <end position="77"/>
    </location>
</feature>
<protein>
    <submittedName>
        <fullName evidence="2">3-ketoacyl-CoA synthase 12</fullName>
    </submittedName>
</protein>
<dbReference type="Proteomes" id="UP000634136">
    <property type="component" value="Unassembled WGS sequence"/>
</dbReference>
<organism evidence="2 3">
    <name type="scientific">Senna tora</name>
    <dbReference type="NCBI Taxonomy" id="362788"/>
    <lineage>
        <taxon>Eukaryota</taxon>
        <taxon>Viridiplantae</taxon>
        <taxon>Streptophyta</taxon>
        <taxon>Embryophyta</taxon>
        <taxon>Tracheophyta</taxon>
        <taxon>Spermatophyta</taxon>
        <taxon>Magnoliopsida</taxon>
        <taxon>eudicotyledons</taxon>
        <taxon>Gunneridae</taxon>
        <taxon>Pentapetalae</taxon>
        <taxon>rosids</taxon>
        <taxon>fabids</taxon>
        <taxon>Fabales</taxon>
        <taxon>Fabaceae</taxon>
        <taxon>Caesalpinioideae</taxon>
        <taxon>Cassia clade</taxon>
        <taxon>Senna</taxon>
    </lineage>
</organism>